<dbReference type="Proteomes" id="UP001501237">
    <property type="component" value="Unassembled WGS sequence"/>
</dbReference>
<keyword evidence="2" id="KW-1133">Transmembrane helix</keyword>
<proteinExistence type="predicted"/>
<feature type="transmembrane region" description="Helical" evidence="2">
    <location>
        <begin position="47"/>
        <end position="68"/>
    </location>
</feature>
<keyword evidence="2" id="KW-0812">Transmembrane</keyword>
<dbReference type="EMBL" id="BAAAUV010000013">
    <property type="protein sequence ID" value="GAA3222616.1"/>
    <property type="molecule type" value="Genomic_DNA"/>
</dbReference>
<protein>
    <submittedName>
        <fullName evidence="3">Uncharacterized protein</fullName>
    </submittedName>
</protein>
<keyword evidence="2" id="KW-0472">Membrane</keyword>
<evidence type="ECO:0000256" key="1">
    <source>
        <dbReference type="SAM" id="MobiDB-lite"/>
    </source>
</evidence>
<accession>A0ABP6QJT3</accession>
<gene>
    <name evidence="3" type="ORF">GCM10010468_48510</name>
</gene>
<comment type="caution">
    <text evidence="3">The sequence shown here is derived from an EMBL/GenBank/DDBJ whole genome shotgun (WGS) entry which is preliminary data.</text>
</comment>
<keyword evidence="4" id="KW-1185">Reference proteome</keyword>
<reference evidence="4" key="1">
    <citation type="journal article" date="2019" name="Int. J. Syst. Evol. Microbiol.">
        <title>The Global Catalogue of Microorganisms (GCM) 10K type strain sequencing project: providing services to taxonomists for standard genome sequencing and annotation.</title>
        <authorList>
            <consortium name="The Broad Institute Genomics Platform"/>
            <consortium name="The Broad Institute Genome Sequencing Center for Infectious Disease"/>
            <person name="Wu L."/>
            <person name="Ma J."/>
        </authorList>
    </citation>
    <scope>NUCLEOTIDE SEQUENCE [LARGE SCALE GENOMIC DNA]</scope>
    <source>
        <strain evidence="4">JCM 9377</strain>
    </source>
</reference>
<evidence type="ECO:0000256" key="2">
    <source>
        <dbReference type="SAM" id="Phobius"/>
    </source>
</evidence>
<sequence>MTQQGGGRRSGNFRFEGPRGERVPPSRRSHERMQARAERRRKTNRRVMTFAFGAVPLAVALIAVLVFWPSGDDSARNAPRSAPVSPVADVKAGEPLRAGSTDGFDYQFAGVRAGLSGQVPWAEYTVTNMGSDEALLAMPVDLFVATRVLPKGTPCNLTEGVRGACSPRNKAKLIGAVGGSPQLRKEGADWYMPPGSSYLVRVTAAVPMKQGVAAEDVSLWLWASRFYRDRVGHPVPFPK</sequence>
<organism evidence="3 4">
    <name type="scientific">Actinocorallia longicatena</name>
    <dbReference type="NCBI Taxonomy" id="111803"/>
    <lineage>
        <taxon>Bacteria</taxon>
        <taxon>Bacillati</taxon>
        <taxon>Actinomycetota</taxon>
        <taxon>Actinomycetes</taxon>
        <taxon>Streptosporangiales</taxon>
        <taxon>Thermomonosporaceae</taxon>
        <taxon>Actinocorallia</taxon>
    </lineage>
</organism>
<name>A0ABP6QJT3_9ACTN</name>
<feature type="region of interest" description="Disordered" evidence="1">
    <location>
        <begin position="1"/>
        <end position="41"/>
    </location>
</feature>
<evidence type="ECO:0000313" key="3">
    <source>
        <dbReference type="EMBL" id="GAA3222616.1"/>
    </source>
</evidence>
<evidence type="ECO:0000313" key="4">
    <source>
        <dbReference type="Proteomes" id="UP001501237"/>
    </source>
</evidence>